<organism evidence="18 19">
    <name type="scientific">Pseudobowmanella zhangzhouensis</name>
    <dbReference type="NCBI Taxonomy" id="1537679"/>
    <lineage>
        <taxon>Bacteria</taxon>
        <taxon>Pseudomonadati</taxon>
        <taxon>Pseudomonadota</taxon>
        <taxon>Gammaproteobacteria</taxon>
        <taxon>Alteromonadales</taxon>
        <taxon>Alteromonadaceae</taxon>
    </lineage>
</organism>
<dbReference type="InterPro" id="IPR003661">
    <property type="entry name" value="HisK_dim/P_dom"/>
</dbReference>
<dbReference type="SMART" id="SM00387">
    <property type="entry name" value="HATPase_c"/>
    <property type="match status" value="1"/>
</dbReference>
<dbReference type="Gene3D" id="1.10.287.130">
    <property type="match status" value="1"/>
</dbReference>
<dbReference type="InterPro" id="IPR004358">
    <property type="entry name" value="Sig_transdc_His_kin-like_C"/>
</dbReference>
<evidence type="ECO:0000256" key="2">
    <source>
        <dbReference type="ARBA" id="ARBA00004651"/>
    </source>
</evidence>
<dbReference type="SUPFAM" id="SSF47226">
    <property type="entry name" value="Histidine-containing phosphotransfer domain, HPT domain"/>
    <property type="match status" value="1"/>
</dbReference>
<dbReference type="CDD" id="cd00088">
    <property type="entry name" value="HPT"/>
    <property type="match status" value="1"/>
</dbReference>
<dbReference type="InterPro" id="IPR011006">
    <property type="entry name" value="CheY-like_superfamily"/>
</dbReference>
<gene>
    <name evidence="18" type="ORF">ACFP85_01855</name>
</gene>
<dbReference type="Pfam" id="PF02518">
    <property type="entry name" value="HATPase_c"/>
    <property type="match status" value="1"/>
</dbReference>
<dbReference type="CDD" id="cd00082">
    <property type="entry name" value="HisKA"/>
    <property type="match status" value="1"/>
</dbReference>
<dbReference type="InterPro" id="IPR036097">
    <property type="entry name" value="HisK_dim/P_sf"/>
</dbReference>
<name>A0ABW1XFQ9_9ALTE</name>
<evidence type="ECO:0000256" key="9">
    <source>
        <dbReference type="ARBA" id="ARBA00022989"/>
    </source>
</evidence>
<dbReference type="Gene3D" id="3.40.50.2300">
    <property type="match status" value="1"/>
</dbReference>
<dbReference type="PRINTS" id="PR00344">
    <property type="entry name" value="BCTRLSENSOR"/>
</dbReference>
<feature type="domain" description="Response regulatory" evidence="16">
    <location>
        <begin position="812"/>
        <end position="928"/>
    </location>
</feature>
<feature type="transmembrane region" description="Helical" evidence="14">
    <location>
        <begin position="298"/>
        <end position="320"/>
    </location>
</feature>
<keyword evidence="8" id="KW-0067">ATP-binding</keyword>
<feature type="domain" description="HPt" evidence="17">
    <location>
        <begin position="951"/>
        <end position="1048"/>
    </location>
</feature>
<dbReference type="PROSITE" id="PS50894">
    <property type="entry name" value="HPT"/>
    <property type="match status" value="1"/>
</dbReference>
<feature type="transmembrane region" description="Helical" evidence="14">
    <location>
        <begin position="201"/>
        <end position="219"/>
    </location>
</feature>
<feature type="domain" description="Histidine kinase" evidence="15">
    <location>
        <begin position="456"/>
        <end position="675"/>
    </location>
</feature>
<dbReference type="InterPro" id="IPR008207">
    <property type="entry name" value="Sig_transdc_His_kin_Hpt_dom"/>
</dbReference>
<evidence type="ECO:0000256" key="10">
    <source>
        <dbReference type="ARBA" id="ARBA00023012"/>
    </source>
</evidence>
<accession>A0ABW1XFQ9</accession>
<evidence type="ECO:0000256" key="12">
    <source>
        <dbReference type="PROSITE-ProRule" id="PRU00110"/>
    </source>
</evidence>
<dbReference type="Pfam" id="PF00512">
    <property type="entry name" value="HisKA"/>
    <property type="match status" value="1"/>
</dbReference>
<feature type="transmembrane region" description="Helical" evidence="14">
    <location>
        <begin position="355"/>
        <end position="377"/>
    </location>
</feature>
<dbReference type="Gene3D" id="3.30.565.10">
    <property type="entry name" value="Histidine kinase-like ATPase, C-terminal domain"/>
    <property type="match status" value="1"/>
</dbReference>
<dbReference type="EMBL" id="JBHSUS010000001">
    <property type="protein sequence ID" value="MFC6438898.1"/>
    <property type="molecule type" value="Genomic_DNA"/>
</dbReference>
<feature type="modified residue" description="4-aspartylphosphate" evidence="13">
    <location>
        <position position="861"/>
    </location>
</feature>
<evidence type="ECO:0000256" key="11">
    <source>
        <dbReference type="ARBA" id="ARBA00023136"/>
    </source>
</evidence>
<keyword evidence="19" id="KW-1185">Reference proteome</keyword>
<dbReference type="InterPro" id="IPR036890">
    <property type="entry name" value="HATPase_C_sf"/>
</dbReference>
<comment type="caution">
    <text evidence="18">The sequence shown here is derived from an EMBL/GenBank/DDBJ whole genome shotgun (WGS) entry which is preliminary data.</text>
</comment>
<evidence type="ECO:0000313" key="19">
    <source>
        <dbReference type="Proteomes" id="UP001596364"/>
    </source>
</evidence>
<feature type="transmembrane region" description="Helical" evidence="14">
    <location>
        <begin position="383"/>
        <end position="404"/>
    </location>
</feature>
<dbReference type="InterPro" id="IPR011623">
    <property type="entry name" value="7TMR_DISM_rcpt_extracell_dom1"/>
</dbReference>
<feature type="transmembrane region" description="Helical" evidence="14">
    <location>
        <begin position="269"/>
        <end position="286"/>
    </location>
</feature>
<evidence type="ECO:0000256" key="6">
    <source>
        <dbReference type="ARBA" id="ARBA00022692"/>
    </source>
</evidence>
<feature type="modified residue" description="Phosphohistidine" evidence="12">
    <location>
        <position position="990"/>
    </location>
</feature>
<evidence type="ECO:0000256" key="7">
    <source>
        <dbReference type="ARBA" id="ARBA00022741"/>
    </source>
</evidence>
<dbReference type="RefSeq" id="WP_131259008.1">
    <property type="nucleotide sequence ID" value="NZ_JBHSUS010000001.1"/>
</dbReference>
<dbReference type="Pfam" id="PF01627">
    <property type="entry name" value="Hpt"/>
    <property type="match status" value="1"/>
</dbReference>
<dbReference type="CDD" id="cd16922">
    <property type="entry name" value="HATPase_EvgS-ArcB-TorS-like"/>
    <property type="match status" value="1"/>
</dbReference>
<keyword evidence="6 14" id="KW-0812">Transmembrane</keyword>
<dbReference type="Pfam" id="PF07695">
    <property type="entry name" value="7TMR-DISM_7TM"/>
    <property type="match status" value="1"/>
</dbReference>
<proteinExistence type="predicted"/>
<dbReference type="Gene3D" id="2.60.40.2380">
    <property type="match status" value="1"/>
</dbReference>
<dbReference type="SMART" id="SM00448">
    <property type="entry name" value="REC"/>
    <property type="match status" value="1"/>
</dbReference>
<dbReference type="Gene3D" id="1.20.120.160">
    <property type="entry name" value="HPT domain"/>
    <property type="match status" value="1"/>
</dbReference>
<dbReference type="EC" id="2.7.13.3" evidence="3"/>
<evidence type="ECO:0000256" key="3">
    <source>
        <dbReference type="ARBA" id="ARBA00012438"/>
    </source>
</evidence>
<dbReference type="InterPro" id="IPR005467">
    <property type="entry name" value="His_kinase_dom"/>
</dbReference>
<evidence type="ECO:0000313" key="18">
    <source>
        <dbReference type="EMBL" id="MFC6438898.1"/>
    </source>
</evidence>
<keyword evidence="9 14" id="KW-1133">Transmembrane helix</keyword>
<keyword evidence="10" id="KW-0902">Two-component regulatory system</keyword>
<dbReference type="InterPro" id="IPR001789">
    <property type="entry name" value="Sig_transdc_resp-reg_receiver"/>
</dbReference>
<evidence type="ECO:0000259" key="17">
    <source>
        <dbReference type="PROSITE" id="PS50894"/>
    </source>
</evidence>
<dbReference type="PROSITE" id="PS50109">
    <property type="entry name" value="HIS_KIN"/>
    <property type="match status" value="1"/>
</dbReference>
<evidence type="ECO:0000259" key="15">
    <source>
        <dbReference type="PROSITE" id="PS50109"/>
    </source>
</evidence>
<dbReference type="CDD" id="cd17546">
    <property type="entry name" value="REC_hyHK_CKI1_RcsC-like"/>
    <property type="match status" value="1"/>
</dbReference>
<keyword evidence="7" id="KW-0547">Nucleotide-binding</keyword>
<keyword evidence="4" id="KW-1003">Cell membrane</keyword>
<dbReference type="SUPFAM" id="SSF52172">
    <property type="entry name" value="CheY-like"/>
    <property type="match status" value="1"/>
</dbReference>
<dbReference type="SUPFAM" id="SSF55874">
    <property type="entry name" value="ATPase domain of HSP90 chaperone/DNA topoisomerase II/histidine kinase"/>
    <property type="match status" value="1"/>
</dbReference>
<evidence type="ECO:0000256" key="5">
    <source>
        <dbReference type="ARBA" id="ARBA00022553"/>
    </source>
</evidence>
<protein>
    <recommendedName>
        <fullName evidence="3">histidine kinase</fullName>
        <ecNumber evidence="3">2.7.13.3</ecNumber>
    </recommendedName>
</protein>
<dbReference type="Proteomes" id="UP001596364">
    <property type="component" value="Unassembled WGS sequence"/>
</dbReference>
<dbReference type="PROSITE" id="PS50110">
    <property type="entry name" value="RESPONSE_REGULATORY"/>
    <property type="match status" value="1"/>
</dbReference>
<keyword evidence="5 13" id="KW-0597">Phosphoprotein</keyword>
<dbReference type="SUPFAM" id="SSF47384">
    <property type="entry name" value="Homodimeric domain of signal transducing histidine kinase"/>
    <property type="match status" value="1"/>
</dbReference>
<evidence type="ECO:0000256" key="14">
    <source>
        <dbReference type="SAM" id="Phobius"/>
    </source>
</evidence>
<dbReference type="InterPro" id="IPR036641">
    <property type="entry name" value="HPT_dom_sf"/>
</dbReference>
<dbReference type="InterPro" id="IPR003594">
    <property type="entry name" value="HATPase_dom"/>
</dbReference>
<keyword evidence="11 14" id="KW-0472">Membrane</keyword>
<evidence type="ECO:0000256" key="8">
    <source>
        <dbReference type="ARBA" id="ARBA00022840"/>
    </source>
</evidence>
<dbReference type="Pfam" id="PF00072">
    <property type="entry name" value="Response_reg"/>
    <property type="match status" value="1"/>
</dbReference>
<dbReference type="PANTHER" id="PTHR45339">
    <property type="entry name" value="HYBRID SIGNAL TRANSDUCTION HISTIDINE KINASE J"/>
    <property type="match status" value="1"/>
</dbReference>
<evidence type="ECO:0000256" key="13">
    <source>
        <dbReference type="PROSITE-ProRule" id="PRU00169"/>
    </source>
</evidence>
<evidence type="ECO:0000259" key="16">
    <source>
        <dbReference type="PROSITE" id="PS50110"/>
    </source>
</evidence>
<dbReference type="Pfam" id="PF07696">
    <property type="entry name" value="7TMR-DISMED2"/>
    <property type="match status" value="1"/>
</dbReference>
<evidence type="ECO:0000256" key="1">
    <source>
        <dbReference type="ARBA" id="ARBA00000085"/>
    </source>
</evidence>
<dbReference type="InterPro" id="IPR011622">
    <property type="entry name" value="7TMR_DISM_rcpt_extracell_dom2"/>
</dbReference>
<dbReference type="SMART" id="SM00388">
    <property type="entry name" value="HisKA"/>
    <property type="match status" value="1"/>
</dbReference>
<comment type="subcellular location">
    <subcellularLocation>
        <location evidence="2">Cell membrane</location>
        <topology evidence="2">Multi-pass membrane protein</topology>
    </subcellularLocation>
</comment>
<reference evidence="19" key="1">
    <citation type="journal article" date="2019" name="Int. J. Syst. Evol. Microbiol.">
        <title>The Global Catalogue of Microorganisms (GCM) 10K type strain sequencing project: providing services to taxonomists for standard genome sequencing and annotation.</title>
        <authorList>
            <consortium name="The Broad Institute Genomics Platform"/>
            <consortium name="The Broad Institute Genome Sequencing Center for Infectious Disease"/>
            <person name="Wu L."/>
            <person name="Ma J."/>
        </authorList>
    </citation>
    <scope>NUCLEOTIDE SEQUENCE [LARGE SCALE GENOMIC DNA]</scope>
    <source>
        <strain evidence="19">CGMCC 1.16031</strain>
    </source>
</reference>
<comment type="catalytic activity">
    <reaction evidence="1">
        <text>ATP + protein L-histidine = ADP + protein N-phospho-L-histidine.</text>
        <dbReference type="EC" id="2.7.13.3"/>
    </reaction>
</comment>
<sequence>MSADMSLVRLLSLLLICLVLPVVAQQTRYDLSNLPMRFDVNSEQASVQLTNLDDTLRVNRQVLVYHEPGQNPVDITDIISQRDAFSYPIGNDSNFGFSDRAIWLRLTLSNFTQQPDWVLNIPFAQLEKVDFYLVQNDAVITHQTQGKTGQQAFRYPAFAFALDNPSLHDVYLRIESRRNARIVPLDLQNDSSWFTATLTDTILWGAFYGALMMLAVYNITLYRGTQESASFAYVWYMASVIVWELVWGGHLLQLANNSVTRWLSDHSDILFNLVGITAAWFTLRFLNTPKTAPRSHFAIKVILVSQCLLIVFSLAAILPTGTQQNLVYLVNILGILAYLLAGFESYSANYLPARYFIFAWSILLTMALIGLFSLIGVMPSNAFTTYCFQIGVVIEAALFSIAIVDKYRFEMENEITQITDDMRNNLELIEEQNAHLDIARKDAVRASEVKSQFLANVSHEIRTPLNAILGFSRELQSADIGREKREHAQIINAAANNLLGIINDVLDFSKIEAGKININSEPFSPEQMLEEVIGLMSKTAHDKGLQFIYQPVLLPAKLIGDASRIRQILTNLIGNAIKFTPQGHIKLTVNGEYREGSYWLSFAVQDTGIGISSNQQTVLFKAFSQVDDAMNRQFQGTGLGLVISRQLARLMNGDITLESEMGKGSTFTATVRTQLLNSQTGQMLSPQWANSRIRLIEPYAPANHALRALFAQIGATLLEPDSTENADFLFYSTEKPLNDEQLAEVEHAAAKHKILLRPSCLSLQQHPAMRAHFESCMEKPVLYSRLDGLLHSHEHTQQDQYQLQLAALPQIRVLAVDDMELNLRLISTWLKDTPVQLSTCLSGKDAVSRCDMEEFDLILMDVQMPHMDGVQASKRIRQTDLNSGTPIIAVTAHAMKDEQDRLLSSGMDDYLPKPLELEDLVDVIHRWCSPPESKQSDAVDWQKALQASNHNEQIAAEMLRDFLLQLPAMQREIVELAHQHQYQALQQAVHRLHGVCCYTGVPALQNLCNELETLLKKGYLQHALDLIPEFNGECQAVLMQGHQQLNSAGAAH</sequence>
<feature type="transmembrane region" description="Helical" evidence="14">
    <location>
        <begin position="231"/>
        <end position="249"/>
    </location>
</feature>
<feature type="transmembrane region" description="Helical" evidence="14">
    <location>
        <begin position="326"/>
        <end position="343"/>
    </location>
</feature>
<dbReference type="PANTHER" id="PTHR45339:SF1">
    <property type="entry name" value="HYBRID SIGNAL TRANSDUCTION HISTIDINE KINASE J"/>
    <property type="match status" value="1"/>
</dbReference>
<evidence type="ECO:0000256" key="4">
    <source>
        <dbReference type="ARBA" id="ARBA00022475"/>
    </source>
</evidence>